<dbReference type="SUPFAM" id="SSF52038">
    <property type="entry name" value="Barstar-related"/>
    <property type="match status" value="1"/>
</dbReference>
<dbReference type="RefSeq" id="WP_386822590.1">
    <property type="nucleotide sequence ID" value="NZ_JBHTIF010000001.1"/>
</dbReference>
<accession>A0ABW2YAQ2</accession>
<evidence type="ECO:0000256" key="1">
    <source>
        <dbReference type="ARBA" id="ARBA00006845"/>
    </source>
</evidence>
<dbReference type="Gene3D" id="3.30.370.10">
    <property type="entry name" value="Barstar-like"/>
    <property type="match status" value="1"/>
</dbReference>
<feature type="domain" description="Barstar (barnase inhibitor)" evidence="2">
    <location>
        <begin position="41"/>
        <end position="134"/>
    </location>
</feature>
<keyword evidence="4" id="KW-1185">Reference proteome</keyword>
<dbReference type="InterPro" id="IPR000468">
    <property type="entry name" value="Barstar"/>
</dbReference>
<reference evidence="4" key="1">
    <citation type="journal article" date="2019" name="Int. J. Syst. Evol. Microbiol.">
        <title>The Global Catalogue of Microorganisms (GCM) 10K type strain sequencing project: providing services to taxonomists for standard genome sequencing and annotation.</title>
        <authorList>
            <consortium name="The Broad Institute Genomics Platform"/>
            <consortium name="The Broad Institute Genome Sequencing Center for Infectious Disease"/>
            <person name="Wu L."/>
            <person name="Ma J."/>
        </authorList>
    </citation>
    <scope>NUCLEOTIDE SEQUENCE [LARGE SCALE GENOMIC DNA]</scope>
    <source>
        <strain evidence="4">CCUG 55585</strain>
    </source>
</reference>
<comment type="similarity">
    <text evidence="1">Belongs to the barstar family.</text>
</comment>
<dbReference type="EMBL" id="JBHTIF010000001">
    <property type="protein sequence ID" value="MFD0724963.1"/>
    <property type="molecule type" value="Genomic_DNA"/>
</dbReference>
<sequence>MNISVELGSLLADAEQTGAYFVDARDREALVEAGRLLRYTVAPIDLRNCADLDAVLREIADALQFPDWFGGNLDALADCLNDLSWLPSGGYVVVLEHIGDWRARAPEEVDDVVDILNDAAARWADDQVPFWTFLPLSPRELEAMDSDTGEDSSPA</sequence>
<proteinExistence type="inferred from homology"/>
<evidence type="ECO:0000259" key="2">
    <source>
        <dbReference type="Pfam" id="PF01337"/>
    </source>
</evidence>
<organism evidence="3 4">
    <name type="scientific">Lysobacter brunescens</name>
    <dbReference type="NCBI Taxonomy" id="262323"/>
    <lineage>
        <taxon>Bacteria</taxon>
        <taxon>Pseudomonadati</taxon>
        <taxon>Pseudomonadota</taxon>
        <taxon>Gammaproteobacteria</taxon>
        <taxon>Lysobacterales</taxon>
        <taxon>Lysobacteraceae</taxon>
        <taxon>Lysobacter</taxon>
    </lineage>
</organism>
<name>A0ABW2YAQ2_9GAMM</name>
<dbReference type="CDD" id="cd05141">
    <property type="entry name" value="Barstar_evA4336-like"/>
    <property type="match status" value="1"/>
</dbReference>
<evidence type="ECO:0000313" key="4">
    <source>
        <dbReference type="Proteomes" id="UP001597110"/>
    </source>
</evidence>
<evidence type="ECO:0000313" key="3">
    <source>
        <dbReference type="EMBL" id="MFD0724963.1"/>
    </source>
</evidence>
<dbReference type="InterPro" id="IPR035905">
    <property type="entry name" value="Barstar-like_sf"/>
</dbReference>
<dbReference type="Proteomes" id="UP001597110">
    <property type="component" value="Unassembled WGS sequence"/>
</dbReference>
<comment type="caution">
    <text evidence="3">The sequence shown here is derived from an EMBL/GenBank/DDBJ whole genome shotgun (WGS) entry which is preliminary data.</text>
</comment>
<dbReference type="Pfam" id="PF01337">
    <property type="entry name" value="Barstar"/>
    <property type="match status" value="1"/>
</dbReference>
<protein>
    <submittedName>
        <fullName evidence="3">Barstar family protein</fullName>
    </submittedName>
</protein>
<gene>
    <name evidence="3" type="ORF">ACFQ0E_05040</name>
</gene>